<evidence type="ECO:0000256" key="7">
    <source>
        <dbReference type="ARBA" id="ARBA00022840"/>
    </source>
</evidence>
<dbReference type="Gene3D" id="3.30.565.10">
    <property type="entry name" value="Histidine kinase-like ATPase, C-terminal domain"/>
    <property type="match status" value="1"/>
</dbReference>
<dbReference type="SUPFAM" id="SSF52091">
    <property type="entry name" value="SpoIIaa-like"/>
    <property type="match status" value="1"/>
</dbReference>
<sequence length="520" mass="58804">MTTNGNKMSKRADETDHTLSRLASIGQISAGIAHEVKNPLTSVKGFLQLLQEETKHSYLDLASSELDRAISILQNLLQVSKPDLDDESYNSINLCLELESIIYLFQDQLYRVRVEKKFADTDLVVYGKKNQLKKAFFNLLKNAFEAIPGEGTIYIEHKQVGNSILLTIRDTGVGIPEDKIPMLGTPFFSTKDEGTGMGLTQVFSTIYQHGAKIDVKSVEGGGTTFMVEFPMITKDNIELRDLPLHYEEGQTLKQFMEANAETFREVILADARHIFQQIEGHETINRDYLLGTARRLIHSFVEGIPHEMIVLAKDHGKNWAKSNLPLILKMEWIQAFHKVYADFLYNYYKHNNMSFDMILKVERETTFLLHTFTNHYISSYTEYNNDLLRSHRELIEELSVPVILLTPTLGVLPMVGTIDTFRAKNIQEKVLSQIEALKLKKMIVDLSGVAYMDTSVVAHLFRIIEGLALLGCKAIVTGIRSEIANTMIELGIVLTDKIEIQGTLQQALEQFGLKVSVIAE</sequence>
<dbReference type="Proteomes" id="UP001519343">
    <property type="component" value="Unassembled WGS sequence"/>
</dbReference>
<evidence type="ECO:0000256" key="8">
    <source>
        <dbReference type="ARBA" id="ARBA00023012"/>
    </source>
</evidence>
<dbReference type="InterPro" id="IPR036513">
    <property type="entry name" value="STAS_dom_sf"/>
</dbReference>
<dbReference type="PANTHER" id="PTHR43065:SF46">
    <property type="entry name" value="C4-DICARBOXYLATE TRANSPORT SENSOR PROTEIN DCTB"/>
    <property type="match status" value="1"/>
</dbReference>
<comment type="caution">
    <text evidence="11">The sequence shown here is derived from an EMBL/GenBank/DDBJ whole genome shotgun (WGS) entry which is preliminary data.</text>
</comment>
<evidence type="ECO:0000313" key="11">
    <source>
        <dbReference type="EMBL" id="MBP1933963.1"/>
    </source>
</evidence>
<feature type="domain" description="Histidine kinase" evidence="9">
    <location>
        <begin position="31"/>
        <end position="233"/>
    </location>
</feature>
<dbReference type="PANTHER" id="PTHR43065">
    <property type="entry name" value="SENSOR HISTIDINE KINASE"/>
    <property type="match status" value="1"/>
</dbReference>
<organism evidence="11 12">
    <name type="scientific">Ammoniphilus resinae</name>
    <dbReference type="NCBI Taxonomy" id="861532"/>
    <lineage>
        <taxon>Bacteria</taxon>
        <taxon>Bacillati</taxon>
        <taxon>Bacillota</taxon>
        <taxon>Bacilli</taxon>
        <taxon>Bacillales</taxon>
        <taxon>Paenibacillaceae</taxon>
        <taxon>Aneurinibacillus group</taxon>
        <taxon>Ammoniphilus</taxon>
    </lineage>
</organism>
<evidence type="ECO:0000256" key="6">
    <source>
        <dbReference type="ARBA" id="ARBA00022777"/>
    </source>
</evidence>
<accession>A0ABS4GUL1</accession>
<dbReference type="Pfam" id="PF01740">
    <property type="entry name" value="STAS"/>
    <property type="match status" value="1"/>
</dbReference>
<dbReference type="SMART" id="SM00387">
    <property type="entry name" value="HATPase_c"/>
    <property type="match status" value="1"/>
</dbReference>
<dbReference type="Gene3D" id="3.30.750.24">
    <property type="entry name" value="STAS domain"/>
    <property type="match status" value="1"/>
</dbReference>
<dbReference type="InterPro" id="IPR003661">
    <property type="entry name" value="HisK_dim/P_dom"/>
</dbReference>
<dbReference type="SUPFAM" id="SSF47384">
    <property type="entry name" value="Homodimeric domain of signal transducing histidine kinase"/>
    <property type="match status" value="1"/>
</dbReference>
<feature type="domain" description="STAS" evidence="10">
    <location>
        <begin position="399"/>
        <end position="511"/>
    </location>
</feature>
<comment type="catalytic activity">
    <reaction evidence="1">
        <text>ATP + protein L-histidine = ADP + protein N-phospho-L-histidine.</text>
        <dbReference type="EC" id="2.7.13.3"/>
    </reaction>
</comment>
<dbReference type="PRINTS" id="PR00344">
    <property type="entry name" value="BCTRLSENSOR"/>
</dbReference>
<name>A0ABS4GUL1_9BACL</name>
<evidence type="ECO:0000256" key="4">
    <source>
        <dbReference type="ARBA" id="ARBA00022679"/>
    </source>
</evidence>
<dbReference type="CDD" id="cd00082">
    <property type="entry name" value="HisKA"/>
    <property type="match status" value="1"/>
</dbReference>
<dbReference type="EMBL" id="JAGGKT010000015">
    <property type="protein sequence ID" value="MBP1933963.1"/>
    <property type="molecule type" value="Genomic_DNA"/>
</dbReference>
<dbReference type="InterPro" id="IPR036097">
    <property type="entry name" value="HisK_dim/P_sf"/>
</dbReference>
<keyword evidence="5" id="KW-0547">Nucleotide-binding</keyword>
<protein>
    <recommendedName>
        <fullName evidence="2">histidine kinase</fullName>
        <ecNumber evidence="2">2.7.13.3</ecNumber>
    </recommendedName>
</protein>
<dbReference type="EC" id="2.7.13.3" evidence="2"/>
<keyword evidence="6" id="KW-0418">Kinase</keyword>
<dbReference type="RefSeq" id="WP_209811977.1">
    <property type="nucleotide sequence ID" value="NZ_JAGGKT010000015.1"/>
</dbReference>
<dbReference type="InterPro" id="IPR036890">
    <property type="entry name" value="HATPase_C_sf"/>
</dbReference>
<evidence type="ECO:0000313" key="12">
    <source>
        <dbReference type="Proteomes" id="UP001519343"/>
    </source>
</evidence>
<dbReference type="CDD" id="cd07041">
    <property type="entry name" value="STAS_RsbR_RsbS_like"/>
    <property type="match status" value="1"/>
</dbReference>
<keyword evidence="3" id="KW-0597">Phosphoprotein</keyword>
<keyword evidence="8" id="KW-0902">Two-component regulatory system</keyword>
<proteinExistence type="predicted"/>
<dbReference type="InterPro" id="IPR005467">
    <property type="entry name" value="His_kinase_dom"/>
</dbReference>
<evidence type="ECO:0000256" key="5">
    <source>
        <dbReference type="ARBA" id="ARBA00022741"/>
    </source>
</evidence>
<keyword evidence="7" id="KW-0067">ATP-binding</keyword>
<gene>
    <name evidence="11" type="ORF">J2Z37_003980</name>
</gene>
<dbReference type="PROSITE" id="PS50109">
    <property type="entry name" value="HIS_KIN"/>
    <property type="match status" value="1"/>
</dbReference>
<dbReference type="SUPFAM" id="SSF55874">
    <property type="entry name" value="ATPase domain of HSP90 chaperone/DNA topoisomerase II/histidine kinase"/>
    <property type="match status" value="1"/>
</dbReference>
<dbReference type="InterPro" id="IPR004358">
    <property type="entry name" value="Sig_transdc_His_kin-like_C"/>
</dbReference>
<evidence type="ECO:0000256" key="3">
    <source>
        <dbReference type="ARBA" id="ARBA00022553"/>
    </source>
</evidence>
<dbReference type="PROSITE" id="PS50801">
    <property type="entry name" value="STAS"/>
    <property type="match status" value="1"/>
</dbReference>
<evidence type="ECO:0000256" key="1">
    <source>
        <dbReference type="ARBA" id="ARBA00000085"/>
    </source>
</evidence>
<evidence type="ECO:0000259" key="10">
    <source>
        <dbReference type="PROSITE" id="PS50801"/>
    </source>
</evidence>
<dbReference type="InterPro" id="IPR002645">
    <property type="entry name" value="STAS_dom"/>
</dbReference>
<reference evidence="11 12" key="1">
    <citation type="submission" date="2021-03" db="EMBL/GenBank/DDBJ databases">
        <title>Genomic Encyclopedia of Type Strains, Phase IV (KMG-IV): sequencing the most valuable type-strain genomes for metagenomic binning, comparative biology and taxonomic classification.</title>
        <authorList>
            <person name="Goeker M."/>
        </authorList>
    </citation>
    <scope>NUCLEOTIDE SEQUENCE [LARGE SCALE GENOMIC DNA]</scope>
    <source>
        <strain evidence="11 12">DSM 24738</strain>
    </source>
</reference>
<keyword evidence="12" id="KW-1185">Reference proteome</keyword>
<dbReference type="Pfam" id="PF00512">
    <property type="entry name" value="HisKA"/>
    <property type="match status" value="1"/>
</dbReference>
<keyword evidence="4" id="KW-0808">Transferase</keyword>
<dbReference type="Gene3D" id="1.10.287.130">
    <property type="match status" value="1"/>
</dbReference>
<evidence type="ECO:0000256" key="2">
    <source>
        <dbReference type="ARBA" id="ARBA00012438"/>
    </source>
</evidence>
<evidence type="ECO:0000259" key="9">
    <source>
        <dbReference type="PROSITE" id="PS50109"/>
    </source>
</evidence>
<dbReference type="InterPro" id="IPR003594">
    <property type="entry name" value="HATPase_dom"/>
</dbReference>
<dbReference type="Pfam" id="PF02518">
    <property type="entry name" value="HATPase_c"/>
    <property type="match status" value="1"/>
</dbReference>
<dbReference type="SMART" id="SM00388">
    <property type="entry name" value="HisKA"/>
    <property type="match status" value="1"/>
</dbReference>